<evidence type="ECO:0000313" key="1">
    <source>
        <dbReference type="EMBL" id="CBY39617.1"/>
    </source>
</evidence>
<protein>
    <submittedName>
        <fullName evidence="1">Uncharacterized protein</fullName>
    </submittedName>
</protein>
<dbReference type="AlphaFoldDB" id="E4YVY2"/>
<accession>E4YVY2</accession>
<reference evidence="1" key="1">
    <citation type="journal article" date="2010" name="Science">
        <title>Plasticity of animal genome architecture unmasked by rapid evolution of a pelagic tunicate.</title>
        <authorList>
            <person name="Denoeud F."/>
            <person name="Henriet S."/>
            <person name="Mungpakdee S."/>
            <person name="Aury J.M."/>
            <person name="Da Silva C."/>
            <person name="Brinkmann H."/>
            <person name="Mikhaleva J."/>
            <person name="Olsen L.C."/>
            <person name="Jubin C."/>
            <person name="Canestro C."/>
            <person name="Bouquet J.M."/>
            <person name="Danks G."/>
            <person name="Poulain J."/>
            <person name="Campsteijn C."/>
            <person name="Adamski M."/>
            <person name="Cross I."/>
            <person name="Yadetie F."/>
            <person name="Muffato M."/>
            <person name="Louis A."/>
            <person name="Butcher S."/>
            <person name="Tsagkogeorga G."/>
            <person name="Konrad A."/>
            <person name="Singh S."/>
            <person name="Jensen M.F."/>
            <person name="Cong E.H."/>
            <person name="Eikeseth-Otteraa H."/>
            <person name="Noel B."/>
            <person name="Anthouard V."/>
            <person name="Porcel B.M."/>
            <person name="Kachouri-Lafond R."/>
            <person name="Nishino A."/>
            <person name="Ugolini M."/>
            <person name="Chourrout P."/>
            <person name="Nishida H."/>
            <person name="Aasland R."/>
            <person name="Huzurbazar S."/>
            <person name="Westhof E."/>
            <person name="Delsuc F."/>
            <person name="Lehrach H."/>
            <person name="Reinhardt R."/>
            <person name="Weissenbach J."/>
            <person name="Roy S.W."/>
            <person name="Artiguenave F."/>
            <person name="Postlethwait J.H."/>
            <person name="Manak J.R."/>
            <person name="Thompson E.M."/>
            <person name="Jaillon O."/>
            <person name="Du Pasquier L."/>
            <person name="Boudinot P."/>
            <person name="Liberles D.A."/>
            <person name="Volff J.N."/>
            <person name="Philippe H."/>
            <person name="Lenhard B."/>
            <person name="Roest Crollius H."/>
            <person name="Wincker P."/>
            <person name="Chourrout D."/>
        </authorList>
    </citation>
    <scope>NUCLEOTIDE SEQUENCE [LARGE SCALE GENOMIC DNA]</scope>
</reference>
<feature type="non-terminal residue" evidence="1">
    <location>
        <position position="33"/>
    </location>
</feature>
<sequence length="33" mass="3653">MSSAETLKFFTEYAGQLEKEIADGDAKNADIKM</sequence>
<dbReference type="Proteomes" id="UP000011014">
    <property type="component" value="Unassembled WGS sequence"/>
</dbReference>
<name>E4YVY2_OIKDI</name>
<gene>
    <name evidence="1" type="ORF">GSOID_T00020192001</name>
</gene>
<dbReference type="EMBL" id="FN655594">
    <property type="protein sequence ID" value="CBY39617.1"/>
    <property type="molecule type" value="Genomic_DNA"/>
</dbReference>
<proteinExistence type="predicted"/>
<organism evidence="1">
    <name type="scientific">Oikopleura dioica</name>
    <name type="common">Tunicate</name>
    <dbReference type="NCBI Taxonomy" id="34765"/>
    <lineage>
        <taxon>Eukaryota</taxon>
        <taxon>Metazoa</taxon>
        <taxon>Chordata</taxon>
        <taxon>Tunicata</taxon>
        <taxon>Appendicularia</taxon>
        <taxon>Copelata</taxon>
        <taxon>Oikopleuridae</taxon>
        <taxon>Oikopleura</taxon>
    </lineage>
</organism>